<evidence type="ECO:0000256" key="3">
    <source>
        <dbReference type="ARBA" id="ARBA00023136"/>
    </source>
</evidence>
<dbReference type="PANTHER" id="PTHR23526">
    <property type="entry name" value="INTEGRAL MEMBRANE TRANSPORT PROTEIN-RELATED"/>
    <property type="match status" value="1"/>
</dbReference>
<protein>
    <submittedName>
        <fullName evidence="5">Permease</fullName>
    </submittedName>
</protein>
<dbReference type="GO" id="GO:0022857">
    <property type="term" value="F:transmembrane transporter activity"/>
    <property type="evidence" value="ECO:0007669"/>
    <property type="project" value="InterPro"/>
</dbReference>
<dbReference type="Pfam" id="PF07690">
    <property type="entry name" value="MFS_1"/>
    <property type="match status" value="1"/>
</dbReference>
<reference evidence="5 6" key="1">
    <citation type="submission" date="2016-03" db="EMBL/GenBank/DDBJ databases">
        <authorList>
            <person name="Ploux O."/>
        </authorList>
    </citation>
    <scope>NUCLEOTIDE SEQUENCE [LARGE SCALE GENOMIC DNA]</scope>
    <source>
        <strain evidence="5 6">BER2</strain>
    </source>
</reference>
<dbReference type="InterPro" id="IPR011701">
    <property type="entry name" value="MFS"/>
</dbReference>
<dbReference type="PANTHER" id="PTHR23526:SF2">
    <property type="entry name" value="MAJOR FACILITATOR SUPERFAMILY (MFS) PROFILE DOMAIN-CONTAINING PROTEIN"/>
    <property type="match status" value="1"/>
</dbReference>
<feature type="transmembrane region" description="Helical" evidence="4">
    <location>
        <begin position="98"/>
        <end position="122"/>
    </location>
</feature>
<name>A0A150WHA5_BDEBC</name>
<evidence type="ECO:0000256" key="2">
    <source>
        <dbReference type="ARBA" id="ARBA00022989"/>
    </source>
</evidence>
<feature type="transmembrane region" description="Helical" evidence="4">
    <location>
        <begin position="344"/>
        <end position="363"/>
    </location>
</feature>
<proteinExistence type="predicted"/>
<dbReference type="RefSeq" id="WP_063243883.1">
    <property type="nucleotide sequence ID" value="NZ_LUKF01000015.1"/>
</dbReference>
<feature type="transmembrane region" description="Helical" evidence="4">
    <location>
        <begin position="71"/>
        <end position="92"/>
    </location>
</feature>
<feature type="transmembrane region" description="Helical" evidence="4">
    <location>
        <begin position="308"/>
        <end position="332"/>
    </location>
</feature>
<dbReference type="OrthoDB" id="9772882at2"/>
<feature type="transmembrane region" description="Helical" evidence="4">
    <location>
        <begin position="142"/>
        <end position="160"/>
    </location>
</feature>
<keyword evidence="1 4" id="KW-0812">Transmembrane</keyword>
<dbReference type="InterPro" id="IPR036259">
    <property type="entry name" value="MFS_trans_sf"/>
</dbReference>
<dbReference type="AlphaFoldDB" id="A0A150WHA5"/>
<dbReference type="Proteomes" id="UP000075391">
    <property type="component" value="Unassembled WGS sequence"/>
</dbReference>
<gene>
    <name evidence="5" type="ORF">AZI85_05760</name>
</gene>
<sequence>MREKSLRLSLIDAFLCSLMVGAGETYLPAYSLSIGMGEVFAGILASLPIVSGAILQLITPRGLQRVQSHKHWVVASSVMQALTFIPLIYFSATRAPNFWTLFIILTLYWGSGFSSGLAWNYWMGRLVQVDEGNAFFAKRARISQLGILVGLIGGGLALNYKVELGPFSSVFTLLFLFAATCRLMSSAILSSQWFDPEWRSEPRLGFRASWNVFWANTQKRQFFFYLVPFQAAVFVSSPFVTPYMLAQVKMDYGQYMIAIALLFVGKIVALSAIEKFRGKTSGFNLLLFGAGAIVPLPAMWALSSGAGFIYFLQLISGFAWAFVEVGLSLIFFKDLKQEEKVPVLTVYNLLNSVAIILGTYMGGKVLWFLGEKVTSYYAVFILGSVSRGLGFLPLYLLLKNQVFGQTAAVTDEQTEKAS</sequence>
<dbReference type="InterPro" id="IPR052528">
    <property type="entry name" value="Sugar_transport-like"/>
</dbReference>
<dbReference type="Gene3D" id="1.20.1250.20">
    <property type="entry name" value="MFS general substrate transporter like domains"/>
    <property type="match status" value="1"/>
</dbReference>
<evidence type="ECO:0000313" key="6">
    <source>
        <dbReference type="Proteomes" id="UP000075391"/>
    </source>
</evidence>
<feature type="transmembrane region" description="Helical" evidence="4">
    <location>
        <begin position="166"/>
        <end position="189"/>
    </location>
</feature>
<feature type="transmembrane region" description="Helical" evidence="4">
    <location>
        <begin position="285"/>
        <end position="302"/>
    </location>
</feature>
<evidence type="ECO:0000256" key="1">
    <source>
        <dbReference type="ARBA" id="ARBA00022692"/>
    </source>
</evidence>
<dbReference type="EMBL" id="LUKF01000015">
    <property type="protein sequence ID" value="KYG62514.1"/>
    <property type="molecule type" value="Genomic_DNA"/>
</dbReference>
<evidence type="ECO:0000256" key="4">
    <source>
        <dbReference type="SAM" id="Phobius"/>
    </source>
</evidence>
<comment type="caution">
    <text evidence="5">The sequence shown here is derived from an EMBL/GenBank/DDBJ whole genome shotgun (WGS) entry which is preliminary data.</text>
</comment>
<feature type="transmembrane region" description="Helical" evidence="4">
    <location>
        <begin position="375"/>
        <end position="398"/>
    </location>
</feature>
<feature type="transmembrane region" description="Helical" evidence="4">
    <location>
        <begin position="252"/>
        <end position="273"/>
    </location>
</feature>
<accession>A0A150WHA5</accession>
<feature type="transmembrane region" description="Helical" evidence="4">
    <location>
        <begin position="39"/>
        <end position="59"/>
    </location>
</feature>
<dbReference type="SUPFAM" id="SSF103473">
    <property type="entry name" value="MFS general substrate transporter"/>
    <property type="match status" value="1"/>
</dbReference>
<evidence type="ECO:0000313" key="5">
    <source>
        <dbReference type="EMBL" id="KYG62514.1"/>
    </source>
</evidence>
<feature type="transmembrane region" description="Helical" evidence="4">
    <location>
        <begin position="222"/>
        <end position="240"/>
    </location>
</feature>
<keyword evidence="3 4" id="KW-0472">Membrane</keyword>
<organism evidence="5 6">
    <name type="scientific">Bdellovibrio bacteriovorus</name>
    <dbReference type="NCBI Taxonomy" id="959"/>
    <lineage>
        <taxon>Bacteria</taxon>
        <taxon>Pseudomonadati</taxon>
        <taxon>Bdellovibrionota</taxon>
        <taxon>Bdellovibrionia</taxon>
        <taxon>Bdellovibrionales</taxon>
        <taxon>Pseudobdellovibrionaceae</taxon>
        <taxon>Bdellovibrio</taxon>
    </lineage>
</organism>
<keyword evidence="2 4" id="KW-1133">Transmembrane helix</keyword>